<dbReference type="InterPro" id="IPR042277">
    <property type="entry name" value="IST1-like"/>
</dbReference>
<comment type="caution">
    <text evidence="4">The sequence shown here is derived from an EMBL/GenBank/DDBJ whole genome shotgun (WGS) entry which is preliminary data.</text>
</comment>
<sequence>MAPGGFNPTKTKVQIKLAINRLKLLQQKLKATSNNAQREIASLLEAGKDDSARVKVEHIIRQDFDVEAMEIIELYCETLLARFGLLEQMTLCDKSIEEAVNTIIYSASRVDVKELLVIRDQLAYKFGREFEMGALENANECVNSRVVHKLSVKGPDTILVDQYLKAIANAYNVQWDGMVHPSEDLLNGVPTAPTAMSQSNFAYPVGAAPQPQQFFGGQQPTSFPDAGFSLQPQQPLVDTKVYGGQQFNPSGNAQPNVGGLSGGLEAPFNNEVPPSGTTSTVDFDALAKRFEALKKKY</sequence>
<organism evidence="4 5">
    <name type="scientific">Rhizoclosmatium globosum</name>
    <dbReference type="NCBI Taxonomy" id="329046"/>
    <lineage>
        <taxon>Eukaryota</taxon>
        <taxon>Fungi</taxon>
        <taxon>Fungi incertae sedis</taxon>
        <taxon>Chytridiomycota</taxon>
        <taxon>Chytridiomycota incertae sedis</taxon>
        <taxon>Chytridiomycetes</taxon>
        <taxon>Chytridiales</taxon>
        <taxon>Chytriomycetaceae</taxon>
        <taxon>Rhizoclosmatium</taxon>
    </lineage>
</organism>
<dbReference type="InterPro" id="IPR005061">
    <property type="entry name" value="Ist1"/>
</dbReference>
<keyword evidence="2" id="KW-0175">Coiled coil</keyword>
<protein>
    <submittedName>
        <fullName evidence="4">Putative spindle pole body protein</fullName>
    </submittedName>
</protein>
<proteinExistence type="inferred from homology"/>
<gene>
    <name evidence="4" type="ORF">BCR33DRAFT_712281</name>
</gene>
<evidence type="ECO:0000256" key="1">
    <source>
        <dbReference type="ARBA" id="ARBA00005536"/>
    </source>
</evidence>
<comment type="similarity">
    <text evidence="1">Belongs to the IST1 family.</text>
</comment>
<evidence type="ECO:0000313" key="4">
    <source>
        <dbReference type="EMBL" id="ORY52077.1"/>
    </source>
</evidence>
<keyword evidence="5" id="KW-1185">Reference proteome</keyword>
<dbReference type="AlphaFoldDB" id="A0A1Y2CYN8"/>
<evidence type="ECO:0000313" key="5">
    <source>
        <dbReference type="Proteomes" id="UP000193642"/>
    </source>
</evidence>
<dbReference type="OrthoDB" id="29853at2759"/>
<evidence type="ECO:0000256" key="3">
    <source>
        <dbReference type="SAM" id="MobiDB-lite"/>
    </source>
</evidence>
<dbReference type="Proteomes" id="UP000193642">
    <property type="component" value="Unassembled WGS sequence"/>
</dbReference>
<dbReference type="GO" id="GO:0015031">
    <property type="term" value="P:protein transport"/>
    <property type="evidence" value="ECO:0007669"/>
    <property type="project" value="InterPro"/>
</dbReference>
<dbReference type="Gene3D" id="1.20.1260.60">
    <property type="entry name" value="Vacuolar protein sorting-associated protein Ist1"/>
    <property type="match status" value="1"/>
</dbReference>
<dbReference type="PANTHER" id="PTHR12161">
    <property type="entry name" value="IST1 FAMILY MEMBER"/>
    <property type="match status" value="1"/>
</dbReference>
<dbReference type="Pfam" id="PF03398">
    <property type="entry name" value="Ist1"/>
    <property type="match status" value="1"/>
</dbReference>
<evidence type="ECO:0000256" key="2">
    <source>
        <dbReference type="SAM" id="Coils"/>
    </source>
</evidence>
<dbReference type="PANTHER" id="PTHR12161:SF5">
    <property type="entry name" value="IST1 HOMOLOG"/>
    <property type="match status" value="1"/>
</dbReference>
<dbReference type="EMBL" id="MCGO01000004">
    <property type="protein sequence ID" value="ORY52077.1"/>
    <property type="molecule type" value="Genomic_DNA"/>
</dbReference>
<name>A0A1Y2CYN8_9FUNG</name>
<feature type="coiled-coil region" evidence="2">
    <location>
        <begin position="15"/>
        <end position="46"/>
    </location>
</feature>
<feature type="region of interest" description="Disordered" evidence="3">
    <location>
        <begin position="248"/>
        <end position="277"/>
    </location>
</feature>
<accession>A0A1Y2CYN8</accession>
<reference evidence="4 5" key="1">
    <citation type="submission" date="2016-07" db="EMBL/GenBank/DDBJ databases">
        <title>Pervasive Adenine N6-methylation of Active Genes in Fungi.</title>
        <authorList>
            <consortium name="DOE Joint Genome Institute"/>
            <person name="Mondo S.J."/>
            <person name="Dannebaum R.O."/>
            <person name="Kuo R.C."/>
            <person name="Labutti K."/>
            <person name="Haridas S."/>
            <person name="Kuo A."/>
            <person name="Salamov A."/>
            <person name="Ahrendt S.R."/>
            <person name="Lipzen A."/>
            <person name="Sullivan W."/>
            <person name="Andreopoulos W.B."/>
            <person name="Clum A."/>
            <person name="Lindquist E."/>
            <person name="Daum C."/>
            <person name="Ramamoorthy G.K."/>
            <person name="Gryganskyi A."/>
            <person name="Culley D."/>
            <person name="Magnuson J.K."/>
            <person name="James T.Y."/>
            <person name="O'Malley M.A."/>
            <person name="Stajich J.E."/>
            <person name="Spatafora J.W."/>
            <person name="Visel A."/>
            <person name="Grigoriev I.V."/>
        </authorList>
    </citation>
    <scope>NUCLEOTIDE SEQUENCE [LARGE SCALE GENOMIC DNA]</scope>
    <source>
        <strain evidence="4 5">JEL800</strain>
    </source>
</reference>
<dbReference type="STRING" id="329046.A0A1Y2CYN8"/>
<dbReference type="FunFam" id="1.20.1260.60:FF:000002">
    <property type="entry name" value="Vacuolar protein sorting-associated protein IST1"/>
    <property type="match status" value="1"/>
</dbReference>